<protein>
    <submittedName>
        <fullName evidence="1">Ribbon-helix-helix domain-containing protein</fullName>
    </submittedName>
</protein>
<keyword evidence="2" id="KW-1185">Reference proteome</keyword>
<reference evidence="1" key="1">
    <citation type="submission" date="2024-07" db="EMBL/GenBank/DDBJ databases">
        <title>A survey of Mimosa microsymbionts across Brazilian biomes reveals a high diversity of Paraburkholderia nodulating endemic species, but also that Cupriavidus is common as a symbiont of widespread species.</title>
        <authorList>
            <person name="Rouws L."/>
            <person name="Barauna A."/>
            <person name="Beukes C."/>
            <person name="Rouws J.R.C."/>
            <person name="De Faria S.M."/>
            <person name="Gross E."/>
            <person name="Bueno Dos Reis Junior F."/>
            <person name="Simon M.F."/>
            <person name="Maluk M."/>
            <person name="Odee D.W."/>
            <person name="Kenicer G."/>
            <person name="Young J.P.W."/>
            <person name="Reis V.M."/>
            <person name="Zilli J."/>
            <person name="James E.K."/>
        </authorList>
    </citation>
    <scope>NUCLEOTIDE SEQUENCE</scope>
    <source>
        <strain evidence="1">EG181B</strain>
    </source>
</reference>
<organism evidence="1 2">
    <name type="scientific">Paraburkholderia phymatum</name>
    <dbReference type="NCBI Taxonomy" id="148447"/>
    <lineage>
        <taxon>Bacteria</taxon>
        <taxon>Pseudomonadati</taxon>
        <taxon>Pseudomonadota</taxon>
        <taxon>Betaproteobacteria</taxon>
        <taxon>Burkholderiales</taxon>
        <taxon>Burkholderiaceae</taxon>
        <taxon>Paraburkholderia</taxon>
    </lineage>
</organism>
<gene>
    <name evidence="1" type="ORF">AB4Y32_07335</name>
</gene>
<comment type="caution">
    <text evidence="1">The sequence shown here is derived from an EMBL/GenBank/DDBJ whole genome shotgun (WGS) entry which is preliminary data.</text>
</comment>
<dbReference type="Proteomes" id="UP001558850">
    <property type="component" value="Unassembled WGS sequence"/>
</dbReference>
<dbReference type="EMBL" id="JBFRCH010000003">
    <property type="protein sequence ID" value="MEX3931620.1"/>
    <property type="molecule type" value="Genomic_DNA"/>
</dbReference>
<proteinExistence type="predicted"/>
<sequence>MASTTYCSFNADLLKPRQRSVRVNGLATCLRLEEIYWSIIEELAREKSLTVGKLISRWAMEMDLAHEYVWNFTGYVRVICVVQLIKRVGSSAHLMDFNRSPSSPKKRNVR</sequence>
<accession>A0ACC6TW59</accession>
<evidence type="ECO:0000313" key="2">
    <source>
        <dbReference type="Proteomes" id="UP001558850"/>
    </source>
</evidence>
<evidence type="ECO:0000313" key="1">
    <source>
        <dbReference type="EMBL" id="MEX3931620.1"/>
    </source>
</evidence>
<name>A0ACC6TW59_9BURK</name>